<dbReference type="SMART" id="SM00388">
    <property type="entry name" value="HisKA"/>
    <property type="match status" value="1"/>
</dbReference>
<dbReference type="Gene3D" id="6.10.340.10">
    <property type="match status" value="1"/>
</dbReference>
<protein>
    <recommendedName>
        <fullName evidence="3">histidine kinase</fullName>
        <ecNumber evidence="3">2.7.13.3</ecNumber>
    </recommendedName>
</protein>
<dbReference type="Proteomes" id="UP001464891">
    <property type="component" value="Unassembled WGS sequence"/>
</dbReference>
<dbReference type="PANTHER" id="PTHR43065">
    <property type="entry name" value="SENSOR HISTIDINE KINASE"/>
    <property type="match status" value="1"/>
</dbReference>
<keyword evidence="12" id="KW-1185">Reference proteome</keyword>
<evidence type="ECO:0000256" key="7">
    <source>
        <dbReference type="ARBA" id="ARBA00023012"/>
    </source>
</evidence>
<evidence type="ECO:0000256" key="4">
    <source>
        <dbReference type="ARBA" id="ARBA00022553"/>
    </source>
</evidence>
<dbReference type="SMART" id="SM00304">
    <property type="entry name" value="HAMP"/>
    <property type="match status" value="1"/>
</dbReference>
<evidence type="ECO:0000259" key="10">
    <source>
        <dbReference type="PROSITE" id="PS50885"/>
    </source>
</evidence>
<keyword evidence="7" id="KW-0902">Two-component regulatory system</keyword>
<keyword evidence="11" id="KW-0547">Nucleotide-binding</keyword>
<dbReference type="PROSITE" id="PS50109">
    <property type="entry name" value="HIS_KIN"/>
    <property type="match status" value="1"/>
</dbReference>
<dbReference type="CDD" id="cd00082">
    <property type="entry name" value="HisKA"/>
    <property type="match status" value="1"/>
</dbReference>
<dbReference type="InterPro" id="IPR003661">
    <property type="entry name" value="HisK_dim/P_dom"/>
</dbReference>
<dbReference type="Pfam" id="PF00672">
    <property type="entry name" value="HAMP"/>
    <property type="match status" value="1"/>
</dbReference>
<evidence type="ECO:0000256" key="8">
    <source>
        <dbReference type="SAM" id="Phobius"/>
    </source>
</evidence>
<feature type="transmembrane region" description="Helical" evidence="8">
    <location>
        <begin position="239"/>
        <end position="257"/>
    </location>
</feature>
<dbReference type="Gene3D" id="3.30.565.10">
    <property type="entry name" value="Histidine kinase-like ATPase, C-terminal domain"/>
    <property type="match status" value="1"/>
</dbReference>
<dbReference type="InterPro" id="IPR004358">
    <property type="entry name" value="Sig_transdc_His_kin-like_C"/>
</dbReference>
<organism evidence="11 12">
    <name type="scientific">Trichocoleus desertorum GB2-A4</name>
    <dbReference type="NCBI Taxonomy" id="2933944"/>
    <lineage>
        <taxon>Bacteria</taxon>
        <taxon>Bacillati</taxon>
        <taxon>Cyanobacteriota</taxon>
        <taxon>Cyanophyceae</taxon>
        <taxon>Leptolyngbyales</taxon>
        <taxon>Trichocoleusaceae</taxon>
        <taxon>Trichocoleus</taxon>
    </lineage>
</organism>
<dbReference type="PROSITE" id="PS50885">
    <property type="entry name" value="HAMP"/>
    <property type="match status" value="1"/>
</dbReference>
<keyword evidence="4" id="KW-0597">Phosphoprotein</keyword>
<dbReference type="PRINTS" id="PR00344">
    <property type="entry name" value="BCTRLSENSOR"/>
</dbReference>
<dbReference type="SMART" id="SM00387">
    <property type="entry name" value="HATPase_c"/>
    <property type="match status" value="1"/>
</dbReference>
<dbReference type="PANTHER" id="PTHR43065:SF50">
    <property type="entry name" value="HISTIDINE KINASE"/>
    <property type="match status" value="1"/>
</dbReference>
<dbReference type="EMBL" id="JAMPKM010000002">
    <property type="protein sequence ID" value="MEP0816709.1"/>
    <property type="molecule type" value="Genomic_DNA"/>
</dbReference>
<feature type="domain" description="HAMP" evidence="10">
    <location>
        <begin position="260"/>
        <end position="313"/>
    </location>
</feature>
<evidence type="ECO:0000256" key="1">
    <source>
        <dbReference type="ARBA" id="ARBA00000085"/>
    </source>
</evidence>
<proteinExistence type="predicted"/>
<reference evidence="11 12" key="1">
    <citation type="submission" date="2022-04" db="EMBL/GenBank/DDBJ databases">
        <title>Positive selection, recombination, and allopatry shape intraspecific diversity of widespread and dominant cyanobacteria.</title>
        <authorList>
            <person name="Wei J."/>
            <person name="Shu W."/>
            <person name="Hu C."/>
        </authorList>
    </citation>
    <scope>NUCLEOTIDE SEQUENCE [LARGE SCALE GENOMIC DNA]</scope>
    <source>
        <strain evidence="11 12">GB2-A4</strain>
    </source>
</reference>
<dbReference type="EC" id="2.7.13.3" evidence="3"/>
<feature type="transmembrane region" description="Helical" evidence="8">
    <location>
        <begin position="43"/>
        <end position="63"/>
    </location>
</feature>
<keyword evidence="5" id="KW-0808">Transferase</keyword>
<dbReference type="SUPFAM" id="SSF47384">
    <property type="entry name" value="Homodimeric domain of signal transducing histidine kinase"/>
    <property type="match status" value="1"/>
</dbReference>
<keyword evidence="8" id="KW-0812">Transmembrane</keyword>
<evidence type="ECO:0000313" key="12">
    <source>
        <dbReference type="Proteomes" id="UP001464891"/>
    </source>
</evidence>
<evidence type="ECO:0000256" key="6">
    <source>
        <dbReference type="ARBA" id="ARBA00022777"/>
    </source>
</evidence>
<dbReference type="SUPFAM" id="SSF158472">
    <property type="entry name" value="HAMP domain-like"/>
    <property type="match status" value="1"/>
</dbReference>
<accession>A0ABV0J4Y6</accession>
<dbReference type="InterPro" id="IPR036097">
    <property type="entry name" value="HisK_dim/P_sf"/>
</dbReference>
<evidence type="ECO:0000256" key="3">
    <source>
        <dbReference type="ARBA" id="ARBA00012438"/>
    </source>
</evidence>
<sequence length="611" mass="67936">MNSELDPKSSQLAAQPQTSPLMVKQGWLRRVSKRLSIGQKISYGYAIALGVAVIGTTAGFVVGDRFQHAALERHNRAEEEVRLLHRLQASILQARTHQQQLIPLTEDLPALRDEYEHFLVHAAEIKRLWASVATHAQQLEYQADGHQEGIPELLETYQGVPEAYFQQANQLLEATTQANVSPAQLQALQQQLLSFTNSAIALRFDGVSDDLVDIINTSYEEASQAKATLLSWETIRIQIIAASILLSSLIGGLLAFYTSRAITKPIKWVTTVAQRTVQTSNFDLQAPVTTEDEIGILAASFNQLTQRVKMLLEEQQAAALQQQQMQETQLIQSEKMSSLGRMVAGVAHEINNPVNFIYGNLEHANTYVDDLLALIDTYRREVPQPPSAVQAQTEEIDLEFLQEDLPKLLQSMKMGSDRVRQIVLSLKNFSRLDESEVHAVDLHACLDSTLLILGSRIKKGITVTRNYGAVLNIEGYSGLLYQVFMNLLSNAIDALEEQTDTNSPKQLIITTEQTDPNWVVIRFQDNGSGIDAETQHKIFEAFFTTKPRGVGTGLGLSISRQIVEEKHHGQLTCCSEMEQGTTFVITLPVKLSNSLPKTTAKSDRPKPAFLT</sequence>
<comment type="subcellular location">
    <subcellularLocation>
        <location evidence="2">Membrane</location>
    </subcellularLocation>
</comment>
<keyword evidence="8" id="KW-0472">Membrane</keyword>
<dbReference type="CDD" id="cd06225">
    <property type="entry name" value="HAMP"/>
    <property type="match status" value="1"/>
</dbReference>
<keyword evidence="11" id="KW-0067">ATP-binding</keyword>
<dbReference type="SUPFAM" id="SSF55874">
    <property type="entry name" value="ATPase domain of HSP90 chaperone/DNA topoisomerase II/histidine kinase"/>
    <property type="match status" value="1"/>
</dbReference>
<dbReference type="InterPro" id="IPR003660">
    <property type="entry name" value="HAMP_dom"/>
</dbReference>
<dbReference type="Pfam" id="PF02518">
    <property type="entry name" value="HATPase_c"/>
    <property type="match status" value="1"/>
</dbReference>
<feature type="domain" description="Histidine kinase" evidence="9">
    <location>
        <begin position="345"/>
        <end position="591"/>
    </location>
</feature>
<comment type="catalytic activity">
    <reaction evidence="1">
        <text>ATP + protein L-histidine = ADP + protein N-phospho-L-histidine.</text>
        <dbReference type="EC" id="2.7.13.3"/>
    </reaction>
</comment>
<dbReference type="Gene3D" id="1.10.287.130">
    <property type="match status" value="1"/>
</dbReference>
<dbReference type="RefSeq" id="WP_199298987.1">
    <property type="nucleotide sequence ID" value="NZ_JAMPKM010000002.1"/>
</dbReference>
<keyword evidence="8" id="KW-1133">Transmembrane helix</keyword>
<evidence type="ECO:0000259" key="9">
    <source>
        <dbReference type="PROSITE" id="PS50109"/>
    </source>
</evidence>
<evidence type="ECO:0000313" key="11">
    <source>
        <dbReference type="EMBL" id="MEP0816709.1"/>
    </source>
</evidence>
<comment type="caution">
    <text evidence="11">The sequence shown here is derived from an EMBL/GenBank/DDBJ whole genome shotgun (WGS) entry which is preliminary data.</text>
</comment>
<keyword evidence="6" id="KW-0418">Kinase</keyword>
<gene>
    <name evidence="11" type="ORF">NC998_06340</name>
</gene>
<dbReference type="InterPro" id="IPR003594">
    <property type="entry name" value="HATPase_dom"/>
</dbReference>
<evidence type="ECO:0000256" key="2">
    <source>
        <dbReference type="ARBA" id="ARBA00004370"/>
    </source>
</evidence>
<dbReference type="GO" id="GO:0005524">
    <property type="term" value="F:ATP binding"/>
    <property type="evidence" value="ECO:0007669"/>
    <property type="project" value="UniProtKB-KW"/>
</dbReference>
<evidence type="ECO:0000256" key="5">
    <source>
        <dbReference type="ARBA" id="ARBA00022679"/>
    </source>
</evidence>
<dbReference type="InterPro" id="IPR036890">
    <property type="entry name" value="HATPase_C_sf"/>
</dbReference>
<name>A0ABV0J4Y6_9CYAN</name>
<dbReference type="InterPro" id="IPR005467">
    <property type="entry name" value="His_kinase_dom"/>
</dbReference>